<dbReference type="EMBL" id="CP108110">
    <property type="protein sequence ID" value="WUQ87299.1"/>
    <property type="molecule type" value="Genomic_DNA"/>
</dbReference>
<proteinExistence type="predicted"/>
<dbReference type="PANTHER" id="PTHR43877:SF1">
    <property type="entry name" value="ACETYLTRANSFERASE"/>
    <property type="match status" value="1"/>
</dbReference>
<keyword evidence="2" id="KW-0012">Acyltransferase</keyword>
<evidence type="ECO:0000313" key="4">
    <source>
        <dbReference type="EMBL" id="WUQ87299.1"/>
    </source>
</evidence>
<dbReference type="Pfam" id="PF00583">
    <property type="entry name" value="Acetyltransf_1"/>
    <property type="match status" value="2"/>
</dbReference>
<dbReference type="PROSITE" id="PS51186">
    <property type="entry name" value="GNAT"/>
    <property type="match status" value="2"/>
</dbReference>
<feature type="domain" description="N-acetyltransferase" evidence="3">
    <location>
        <begin position="154"/>
        <end position="290"/>
    </location>
</feature>
<keyword evidence="1" id="KW-0808">Transferase</keyword>
<dbReference type="InterPro" id="IPR016181">
    <property type="entry name" value="Acyl_CoA_acyltransferase"/>
</dbReference>
<sequence length="290" mass="31017">MSIRITTLTDLDHSAHSRRLVWLAADGEGNPVGTASLRLFTDPGQAHLAELAVRVHPAERRRGVGARLVDTAVEAAGADGRRAVVVAVDDGTPVEDFLSAQGFRKALTLHHARLDLTGSAEVETPGGTEHPYRLVAWDGAVPDGLAASYAAARCAMDDMPMGEVDHGTVSWDVDRLRAVARVVEERGEHLHTVAAVAASDGSMVGFTELVVPADGTGDGQHYGTAVLPAHRGHGLARRMKAEAIALTRRRHPALGGLLTDTAEDNTAMRRVNEALGYRPTHESYQYQRVL</sequence>
<name>A0ABZ1UB37_9ACTN</name>
<feature type="domain" description="N-acetyltransferase" evidence="3">
    <location>
        <begin position="1"/>
        <end position="125"/>
    </location>
</feature>
<accession>A0ABZ1UB37</accession>
<dbReference type="Gene3D" id="3.40.630.30">
    <property type="match status" value="1"/>
</dbReference>
<dbReference type="PANTHER" id="PTHR43877">
    <property type="entry name" value="AMINOALKYLPHOSPHONATE N-ACETYLTRANSFERASE-RELATED-RELATED"/>
    <property type="match status" value="1"/>
</dbReference>
<dbReference type="Proteomes" id="UP001432222">
    <property type="component" value="Chromosome"/>
</dbReference>
<dbReference type="InterPro" id="IPR000182">
    <property type="entry name" value="GNAT_dom"/>
</dbReference>
<evidence type="ECO:0000256" key="1">
    <source>
        <dbReference type="ARBA" id="ARBA00022679"/>
    </source>
</evidence>
<organism evidence="4 5">
    <name type="scientific">Kitasatospora purpeofusca</name>
    <dbReference type="NCBI Taxonomy" id="67352"/>
    <lineage>
        <taxon>Bacteria</taxon>
        <taxon>Bacillati</taxon>
        <taxon>Actinomycetota</taxon>
        <taxon>Actinomycetes</taxon>
        <taxon>Kitasatosporales</taxon>
        <taxon>Streptomycetaceae</taxon>
        <taxon>Kitasatospora</taxon>
    </lineage>
</organism>
<evidence type="ECO:0000313" key="5">
    <source>
        <dbReference type="Proteomes" id="UP001432222"/>
    </source>
</evidence>
<reference evidence="4" key="1">
    <citation type="submission" date="2022-10" db="EMBL/GenBank/DDBJ databases">
        <title>The complete genomes of actinobacterial strains from the NBC collection.</title>
        <authorList>
            <person name="Joergensen T.S."/>
            <person name="Alvarez Arevalo M."/>
            <person name="Sterndorff E.B."/>
            <person name="Faurdal D."/>
            <person name="Vuksanovic O."/>
            <person name="Mourched A.-S."/>
            <person name="Charusanti P."/>
            <person name="Shaw S."/>
            <person name="Blin K."/>
            <person name="Weber T."/>
        </authorList>
    </citation>
    <scope>NUCLEOTIDE SEQUENCE</scope>
    <source>
        <strain evidence="4">NBC_00222</strain>
    </source>
</reference>
<dbReference type="SUPFAM" id="SSF55729">
    <property type="entry name" value="Acyl-CoA N-acyltransferases (Nat)"/>
    <property type="match status" value="2"/>
</dbReference>
<evidence type="ECO:0000259" key="3">
    <source>
        <dbReference type="PROSITE" id="PS51186"/>
    </source>
</evidence>
<gene>
    <name evidence="4" type="ORF">OHA16_32660</name>
</gene>
<evidence type="ECO:0000256" key="2">
    <source>
        <dbReference type="ARBA" id="ARBA00023315"/>
    </source>
</evidence>
<dbReference type="CDD" id="cd04301">
    <property type="entry name" value="NAT_SF"/>
    <property type="match status" value="2"/>
</dbReference>
<protein>
    <submittedName>
        <fullName evidence="4">GNAT family N-acetyltransferase</fullName>
    </submittedName>
</protein>
<dbReference type="InterPro" id="IPR050832">
    <property type="entry name" value="Bact_Acetyltransf"/>
</dbReference>
<keyword evidence="5" id="KW-1185">Reference proteome</keyword>
<dbReference type="RefSeq" id="WP_328957860.1">
    <property type="nucleotide sequence ID" value="NZ_CP108110.1"/>
</dbReference>